<proteinExistence type="predicted"/>
<protein>
    <submittedName>
        <fullName evidence="2">FkbM family methyltransferase</fullName>
    </submittedName>
</protein>
<reference evidence="2 3" key="1">
    <citation type="submission" date="2020-02" db="EMBL/GenBank/DDBJ databases">
        <title>Genome sequences of Thiorhodococcus mannitoliphagus and Thiorhodococcus minor, purple sulfur photosynthetic bacteria in the gammaproteobacterial family, Chromatiaceae.</title>
        <authorList>
            <person name="Aviles F.A."/>
            <person name="Meyer T.E."/>
            <person name="Kyndt J.A."/>
        </authorList>
    </citation>
    <scope>NUCLEOTIDE SEQUENCE [LARGE SCALE GENOMIC DNA]</scope>
    <source>
        <strain evidence="2 3">DSM 11518</strain>
    </source>
</reference>
<keyword evidence="2" id="KW-0808">Transferase</keyword>
<dbReference type="GO" id="GO:0006888">
    <property type="term" value="P:endoplasmic reticulum to Golgi vesicle-mediated transport"/>
    <property type="evidence" value="ECO:0007669"/>
    <property type="project" value="TreeGrafter"/>
</dbReference>
<feature type="domain" description="Methyltransferase FkbM" evidence="1">
    <location>
        <begin position="61"/>
        <end position="227"/>
    </location>
</feature>
<comment type="caution">
    <text evidence="2">The sequence shown here is derived from an EMBL/GenBank/DDBJ whole genome shotgun (WGS) entry which is preliminary data.</text>
</comment>
<dbReference type="RefSeq" id="WP_164453472.1">
    <property type="nucleotide sequence ID" value="NZ_JAAIJQ010000040.1"/>
</dbReference>
<sequence>MRAVLVSSLRKLAPVVLLHLIRRILCFFDWDPWQATSWAQEGEDRILQRIFERQSSGFYVDVGAHHPKRFSNTYLFYRRGWSGINVDAAPGSMDAFRKLRPRDTNLELGVALDSRWLDFFVFTEPALNGFSYELSQHRVRCNNKCKILDVKRVKTEPLSSILERCLPENRVIDFLTIDVEGFDLEVLKSNDWQRFRPKYVLVESLESSLHTLFESDLAEFMRECGYSIYAKCVNTIFFKKHDVPHK</sequence>
<gene>
    <name evidence="2" type="ORF">G3446_14110</name>
</gene>
<name>A0A6M0JZS6_9GAMM</name>
<dbReference type="GO" id="GO:0008168">
    <property type="term" value="F:methyltransferase activity"/>
    <property type="evidence" value="ECO:0007669"/>
    <property type="project" value="UniProtKB-KW"/>
</dbReference>
<dbReference type="GO" id="GO:0032259">
    <property type="term" value="P:methylation"/>
    <property type="evidence" value="ECO:0007669"/>
    <property type="project" value="UniProtKB-KW"/>
</dbReference>
<dbReference type="GO" id="GO:0016197">
    <property type="term" value="P:endosomal transport"/>
    <property type="evidence" value="ECO:0007669"/>
    <property type="project" value="TreeGrafter"/>
</dbReference>
<evidence type="ECO:0000259" key="1">
    <source>
        <dbReference type="Pfam" id="PF05050"/>
    </source>
</evidence>
<dbReference type="AlphaFoldDB" id="A0A6M0JZS6"/>
<dbReference type="Proteomes" id="UP000483379">
    <property type="component" value="Unassembled WGS sequence"/>
</dbReference>
<dbReference type="PANTHER" id="PTHR34009">
    <property type="entry name" value="PROTEIN STAR"/>
    <property type="match status" value="1"/>
</dbReference>
<accession>A0A6M0JZS6</accession>
<dbReference type="Gene3D" id="3.40.50.150">
    <property type="entry name" value="Vaccinia Virus protein VP39"/>
    <property type="match status" value="1"/>
</dbReference>
<dbReference type="GO" id="GO:0005737">
    <property type="term" value="C:cytoplasm"/>
    <property type="evidence" value="ECO:0007669"/>
    <property type="project" value="GOC"/>
</dbReference>
<dbReference type="EMBL" id="JAAIJQ010000040">
    <property type="protein sequence ID" value="NEV63006.1"/>
    <property type="molecule type" value="Genomic_DNA"/>
</dbReference>
<dbReference type="PANTHER" id="PTHR34009:SF2">
    <property type="entry name" value="PROTEIN STAR"/>
    <property type="match status" value="1"/>
</dbReference>
<keyword evidence="2" id="KW-0489">Methyltransferase</keyword>
<dbReference type="SUPFAM" id="SSF53335">
    <property type="entry name" value="S-adenosyl-L-methionine-dependent methyltransferases"/>
    <property type="match status" value="1"/>
</dbReference>
<dbReference type="Pfam" id="PF05050">
    <property type="entry name" value="Methyltransf_21"/>
    <property type="match status" value="1"/>
</dbReference>
<dbReference type="InterPro" id="IPR006342">
    <property type="entry name" value="FkbM_mtfrase"/>
</dbReference>
<dbReference type="InterPro" id="IPR029063">
    <property type="entry name" value="SAM-dependent_MTases_sf"/>
</dbReference>
<evidence type="ECO:0000313" key="3">
    <source>
        <dbReference type="Proteomes" id="UP000483379"/>
    </source>
</evidence>
<keyword evidence="3" id="KW-1185">Reference proteome</keyword>
<evidence type="ECO:0000313" key="2">
    <source>
        <dbReference type="EMBL" id="NEV63006.1"/>
    </source>
</evidence>
<organism evidence="2 3">
    <name type="scientific">Thiorhodococcus minor</name>
    <dbReference type="NCBI Taxonomy" id="57489"/>
    <lineage>
        <taxon>Bacteria</taxon>
        <taxon>Pseudomonadati</taxon>
        <taxon>Pseudomonadota</taxon>
        <taxon>Gammaproteobacteria</taxon>
        <taxon>Chromatiales</taxon>
        <taxon>Chromatiaceae</taxon>
        <taxon>Thiorhodococcus</taxon>
    </lineage>
</organism>
<dbReference type="GO" id="GO:0005886">
    <property type="term" value="C:plasma membrane"/>
    <property type="evidence" value="ECO:0007669"/>
    <property type="project" value="TreeGrafter"/>
</dbReference>
<dbReference type="InterPro" id="IPR053202">
    <property type="entry name" value="EGF_Rcpt_Signaling_Reg"/>
</dbReference>